<dbReference type="AlphaFoldDB" id="A0A0J7I0X3"/>
<dbReference type="Proteomes" id="UP000036261">
    <property type="component" value="Unassembled WGS sequence"/>
</dbReference>
<organism evidence="1 2">
    <name type="scientific">Chryseobacterium angstadtii</name>
    <dbReference type="NCBI Taxonomy" id="558151"/>
    <lineage>
        <taxon>Bacteria</taxon>
        <taxon>Pseudomonadati</taxon>
        <taxon>Bacteroidota</taxon>
        <taxon>Flavobacteriia</taxon>
        <taxon>Flavobacteriales</taxon>
        <taxon>Weeksellaceae</taxon>
        <taxon>Chryseobacterium group</taxon>
        <taxon>Chryseobacterium</taxon>
    </lineage>
</organism>
<evidence type="ECO:0000313" key="1">
    <source>
        <dbReference type="EMBL" id="KMQ59942.1"/>
    </source>
</evidence>
<dbReference type="EMBL" id="LFND01000006">
    <property type="protein sequence ID" value="KMQ59942.1"/>
    <property type="molecule type" value="Genomic_DNA"/>
</dbReference>
<reference evidence="1 2" key="1">
    <citation type="journal article" date="2013" name="Int. J. Syst. Evol. Microbiol.">
        <title>Chryseobacterium angstadtii sp. nov., isolated from a newt tank.</title>
        <authorList>
            <person name="Kirk K.E."/>
            <person name="Hoffman J.A."/>
            <person name="Smith K.A."/>
            <person name="Strahan B.L."/>
            <person name="Failor K.C."/>
            <person name="Krebs J.E."/>
            <person name="Gale A.N."/>
            <person name="Do T.D."/>
            <person name="Sontag T.C."/>
            <person name="Batties A.M."/>
            <person name="Mistiszyn K."/>
            <person name="Newman J.D."/>
        </authorList>
    </citation>
    <scope>NUCLEOTIDE SEQUENCE [LARGE SCALE GENOMIC DNA]</scope>
    <source>
        <strain evidence="1 2">KM</strain>
    </source>
</reference>
<gene>
    <name evidence="1" type="ORF">ACM46_16925</name>
</gene>
<dbReference type="PATRIC" id="fig|558151.6.peg.3582"/>
<comment type="caution">
    <text evidence="1">The sequence shown here is derived from an EMBL/GenBank/DDBJ whole genome shotgun (WGS) entry which is preliminary data.</text>
</comment>
<name>A0A0J7I0X3_9FLAO</name>
<keyword evidence="2" id="KW-1185">Reference proteome</keyword>
<proteinExistence type="predicted"/>
<sequence>MKSASEIAQMLLQDLAQNLNNIQKNNSLIYYNEILGDTSFLLAGLLNVLVKKENFIDKIWIDDSLITDIKLLNSNKIFIKGVMIWGKEGTTAQWVDPFEFIMKFDNDLSTFINYTFFYQDFDINEISYEEYRENRYNYEVEKWRYEFKS</sequence>
<accession>A0A0J7I0X3</accession>
<evidence type="ECO:0000313" key="2">
    <source>
        <dbReference type="Proteomes" id="UP000036261"/>
    </source>
</evidence>
<dbReference type="OrthoDB" id="1264293at2"/>
<dbReference type="RefSeq" id="WP_048507877.1">
    <property type="nucleotide sequence ID" value="NZ_LFND01000006.1"/>
</dbReference>
<protein>
    <submittedName>
        <fullName evidence="1">Uncharacterized protein</fullName>
    </submittedName>
</protein>
<dbReference type="STRING" id="558151.ACM46_16925"/>